<dbReference type="EMBL" id="JABEVU030000001">
    <property type="protein sequence ID" value="MDB0581363.1"/>
    <property type="molecule type" value="Genomic_DNA"/>
</dbReference>
<dbReference type="Proteomes" id="UP000527860">
    <property type="component" value="Unassembled WGS sequence"/>
</dbReference>
<evidence type="ECO:0000313" key="1">
    <source>
        <dbReference type="EMBL" id="KIH70055.1"/>
    </source>
</evidence>
<dbReference type="GeneID" id="77846108"/>
<comment type="caution">
    <text evidence="1">The sequence shown here is derived from an EMBL/GenBank/DDBJ whole genome shotgun (WGS) entry which is preliminary data.</text>
</comment>
<evidence type="ECO:0000313" key="2">
    <source>
        <dbReference type="EMBL" id="MDB0581363.1"/>
    </source>
</evidence>
<organism evidence="1 3">
    <name type="scientific">Salinicoccus roseus</name>
    <dbReference type="NCBI Taxonomy" id="45670"/>
    <lineage>
        <taxon>Bacteria</taxon>
        <taxon>Bacillati</taxon>
        <taxon>Bacillota</taxon>
        <taxon>Bacilli</taxon>
        <taxon>Bacillales</taxon>
        <taxon>Staphylococcaceae</taxon>
        <taxon>Salinicoccus</taxon>
    </lineage>
</organism>
<gene>
    <name evidence="2" type="ORF">F7P68_0012590</name>
    <name evidence="1" type="ORF">SN16_11170</name>
</gene>
<reference evidence="1 3" key="1">
    <citation type="submission" date="2015-01" db="EMBL/GenBank/DDBJ databases">
        <title>Genome sequences of high lactate-tolerant strain Salinicoccus roseus W12 with industrial interest.</title>
        <authorList>
            <person name="Wang H."/>
            <person name="Yu B."/>
        </authorList>
    </citation>
    <scope>NUCLEOTIDE SEQUENCE [LARGE SCALE GENOMIC DNA]</scope>
    <source>
        <strain evidence="1 3">W12</strain>
    </source>
</reference>
<evidence type="ECO:0008006" key="5">
    <source>
        <dbReference type="Google" id="ProtNLM"/>
    </source>
</evidence>
<dbReference type="RefSeq" id="WP_040106696.1">
    <property type="nucleotide sequence ID" value="NZ_JABEVU030000001.1"/>
</dbReference>
<evidence type="ECO:0000313" key="3">
    <source>
        <dbReference type="Proteomes" id="UP000031546"/>
    </source>
</evidence>
<dbReference type="Proteomes" id="UP000031546">
    <property type="component" value="Unassembled WGS sequence"/>
</dbReference>
<sequence>MIKEALEYLREQFKQTEFYEKNGELYVNVDLMKVTEPHRHEIVSHSLTSIVDFTSDNFDKDERLLITILDEGKVVVETELNSNKNRETVLVARADIPEKRLNAYLDMERFNIQLQSQFVPNEDSSKILSIIGNLRSENVKNVGDDGISQAVTVKKGVTIANEEVVPNPVHLKPFRTFTEIAQPESPFVFRLRNAGDEVEAALYEADGGAWRNQARLSIKEYLKDYLAEEVGTGKVLIIG</sequence>
<proteinExistence type="predicted"/>
<dbReference type="OrthoDB" id="5432268at2"/>
<evidence type="ECO:0000313" key="4">
    <source>
        <dbReference type="Proteomes" id="UP000527860"/>
    </source>
</evidence>
<name>A0A0C2H897_9STAP</name>
<dbReference type="AlphaFoldDB" id="A0A0C2H897"/>
<dbReference type="STRING" id="45670.SN16_11170"/>
<reference evidence="2" key="2">
    <citation type="submission" date="2020-04" db="EMBL/GenBank/DDBJ databases">
        <authorList>
            <person name="Tanveer F."/>
            <person name="Xie Y."/>
            <person name="Shinwari Z.K."/>
        </authorList>
    </citation>
    <scope>NUCLEOTIDE SEQUENCE</scope>
    <source>
        <strain evidence="2">MOSEL-ME25</strain>
    </source>
</reference>
<reference evidence="2" key="3">
    <citation type="submission" date="2022-12" db="EMBL/GenBank/DDBJ databases">
        <title>Genome analysis and biological profiling of marine Salinicoccus roseus MOSEL-ME25.</title>
        <authorList>
            <person name="Mirza F.T."/>
            <person name="Xie Y."/>
            <person name="Shinwari Z.K."/>
        </authorList>
    </citation>
    <scope>NUCLEOTIDE SEQUENCE</scope>
    <source>
        <strain evidence="2">MOSEL-ME25</strain>
    </source>
</reference>
<dbReference type="EMBL" id="JXII01000009">
    <property type="protein sequence ID" value="KIH70055.1"/>
    <property type="molecule type" value="Genomic_DNA"/>
</dbReference>
<protein>
    <recommendedName>
        <fullName evidence="5">Phage protein</fullName>
    </recommendedName>
</protein>
<keyword evidence="4" id="KW-1185">Reference proteome</keyword>
<accession>A0A0C2H897</accession>